<feature type="transmembrane region" description="Helical" evidence="7">
    <location>
        <begin position="165"/>
        <end position="188"/>
    </location>
</feature>
<dbReference type="AlphaFoldDB" id="A0A521G5B1"/>
<keyword evidence="4 7" id="KW-0812">Transmembrane</keyword>
<keyword evidence="3" id="KW-1003">Cell membrane</keyword>
<keyword evidence="6 7" id="KW-0472">Membrane</keyword>
<proteinExistence type="predicted"/>
<evidence type="ECO:0000313" key="9">
    <source>
        <dbReference type="Proteomes" id="UP000316238"/>
    </source>
</evidence>
<feature type="transmembrane region" description="Helical" evidence="7">
    <location>
        <begin position="97"/>
        <end position="118"/>
    </location>
</feature>
<organism evidence="8 9">
    <name type="scientific">Candidatus Electronema aureum</name>
    <dbReference type="NCBI Taxonomy" id="2005002"/>
    <lineage>
        <taxon>Bacteria</taxon>
        <taxon>Pseudomonadati</taxon>
        <taxon>Thermodesulfobacteriota</taxon>
        <taxon>Desulfobulbia</taxon>
        <taxon>Desulfobulbales</taxon>
        <taxon>Desulfobulbaceae</taxon>
        <taxon>Candidatus Electronema</taxon>
    </lineage>
</organism>
<evidence type="ECO:0000256" key="7">
    <source>
        <dbReference type="SAM" id="Phobius"/>
    </source>
</evidence>
<dbReference type="NCBIfam" id="NF004905">
    <property type="entry name" value="PRK06265.1-5"/>
    <property type="match status" value="1"/>
</dbReference>
<dbReference type="EMBL" id="NQJD01000001">
    <property type="protein sequence ID" value="TAA76214.1"/>
    <property type="molecule type" value="Genomic_DNA"/>
</dbReference>
<protein>
    <submittedName>
        <fullName evidence="8">Cobalt/nickel transport system permease protein</fullName>
    </submittedName>
</protein>
<evidence type="ECO:0000313" key="8">
    <source>
        <dbReference type="EMBL" id="TAA76214.1"/>
    </source>
</evidence>
<dbReference type="Proteomes" id="UP000316238">
    <property type="component" value="Unassembled WGS sequence"/>
</dbReference>
<dbReference type="Gene3D" id="1.10.1760.20">
    <property type="match status" value="1"/>
</dbReference>
<keyword evidence="9" id="KW-1185">Reference proteome</keyword>
<keyword evidence="5 7" id="KW-1133">Transmembrane helix</keyword>
<dbReference type="GO" id="GO:0000041">
    <property type="term" value="P:transition metal ion transport"/>
    <property type="evidence" value="ECO:0007669"/>
    <property type="project" value="InterPro"/>
</dbReference>
<evidence type="ECO:0000256" key="2">
    <source>
        <dbReference type="ARBA" id="ARBA00022448"/>
    </source>
</evidence>
<dbReference type="NCBIfam" id="NF004909">
    <property type="entry name" value="PRK06265.2-5"/>
    <property type="match status" value="1"/>
</dbReference>
<comment type="subcellular location">
    <subcellularLocation>
        <location evidence="1">Cell membrane</location>
        <topology evidence="1">Multi-pass membrane protein</topology>
    </subcellularLocation>
</comment>
<reference evidence="8" key="1">
    <citation type="submission" date="2017-07" db="EMBL/GenBank/DDBJ databases">
        <title>The cable genome - Insights into the physiology and evolution of filamentous bacteria capable of sulfide oxidation via long distance electron transfer.</title>
        <authorList>
            <person name="Thorup C."/>
            <person name="Bjerg J.T."/>
            <person name="Schreiber L."/>
            <person name="Nielsen L.P."/>
            <person name="Kjeldsen K.U."/>
            <person name="Boesen T."/>
            <person name="Boggild A."/>
            <person name="Meysman F."/>
            <person name="Geelhoed J."/>
            <person name="Schramm A."/>
        </authorList>
    </citation>
    <scope>NUCLEOTIDE SEQUENCE [LARGE SCALE GENOMIC DNA]</scope>
    <source>
        <strain evidence="8">GS</strain>
    </source>
</reference>
<feature type="transmembrane region" description="Helical" evidence="7">
    <location>
        <begin position="130"/>
        <end position="153"/>
    </location>
</feature>
<dbReference type="PANTHER" id="PTHR34229:SF1">
    <property type="entry name" value="METAL TRANSPORT PROTEIN HI_1621-RELATED"/>
    <property type="match status" value="1"/>
</dbReference>
<gene>
    <name evidence="8" type="ORF">CDV28_101113</name>
</gene>
<feature type="transmembrane region" description="Helical" evidence="7">
    <location>
        <begin position="68"/>
        <end position="91"/>
    </location>
</feature>
<dbReference type="Pfam" id="PF01891">
    <property type="entry name" value="CbiM"/>
    <property type="match status" value="1"/>
</dbReference>
<sequence>MHISEGVLSAPVLISGGVLAAVGTVIGLRRIDIDEIMPAALLSSVFFVASLVHVPIGPGSVHLVLSGLLGLVLSWACFPAILIGLFLQAVFFQFGGLTVLGVNTVTMAAPALCCHYLARRWLETPSTRPIAAFTAGSLSILFSSLLTALALSLSDEGFTTAAQAIIIANLPVMVIEGCITLFTIGFIVKVQPEILHVKAAL</sequence>
<keyword evidence="2" id="KW-0813">Transport</keyword>
<feature type="transmembrane region" description="Helical" evidence="7">
    <location>
        <begin position="36"/>
        <end position="56"/>
    </location>
</feature>
<evidence type="ECO:0000256" key="4">
    <source>
        <dbReference type="ARBA" id="ARBA00022692"/>
    </source>
</evidence>
<evidence type="ECO:0000256" key="1">
    <source>
        <dbReference type="ARBA" id="ARBA00004651"/>
    </source>
</evidence>
<comment type="caution">
    <text evidence="8">The sequence shown here is derived from an EMBL/GenBank/DDBJ whole genome shotgun (WGS) entry which is preliminary data.</text>
</comment>
<evidence type="ECO:0000256" key="5">
    <source>
        <dbReference type="ARBA" id="ARBA00022989"/>
    </source>
</evidence>
<name>A0A521G5B1_9BACT</name>
<dbReference type="GO" id="GO:0005886">
    <property type="term" value="C:plasma membrane"/>
    <property type="evidence" value="ECO:0007669"/>
    <property type="project" value="UniProtKB-SubCell"/>
</dbReference>
<dbReference type="InterPro" id="IPR002751">
    <property type="entry name" value="CbiM/NikMN"/>
</dbReference>
<evidence type="ECO:0000256" key="6">
    <source>
        <dbReference type="ARBA" id="ARBA00023136"/>
    </source>
</evidence>
<dbReference type="PANTHER" id="PTHR34229">
    <property type="entry name" value="METAL TRANSPORT PROTEIN HI_1621-RELATED"/>
    <property type="match status" value="1"/>
</dbReference>
<evidence type="ECO:0000256" key="3">
    <source>
        <dbReference type="ARBA" id="ARBA00022475"/>
    </source>
</evidence>
<accession>A0A521G5B1</accession>